<dbReference type="Proteomes" id="UP000034175">
    <property type="component" value="Unassembled WGS sequence"/>
</dbReference>
<comment type="caution">
    <text evidence="4">The sequence shown here is derived from an EMBL/GenBank/DDBJ whole genome shotgun (WGS) entry which is preliminary data.</text>
</comment>
<evidence type="ECO:0000259" key="3">
    <source>
        <dbReference type="Pfam" id="PF00156"/>
    </source>
</evidence>
<accession>A0A0G1P2V9</accession>
<dbReference type="GO" id="GO:0019856">
    <property type="term" value="P:pyrimidine nucleobase biosynthetic process"/>
    <property type="evidence" value="ECO:0007669"/>
    <property type="project" value="TreeGrafter"/>
</dbReference>
<reference evidence="4 5" key="1">
    <citation type="journal article" date="2015" name="Nature">
        <title>rRNA introns, odd ribosomes, and small enigmatic genomes across a large radiation of phyla.</title>
        <authorList>
            <person name="Brown C.T."/>
            <person name="Hug L.A."/>
            <person name="Thomas B.C."/>
            <person name="Sharon I."/>
            <person name="Castelle C.J."/>
            <person name="Singh A."/>
            <person name="Wilkins M.J."/>
            <person name="Williams K.H."/>
            <person name="Banfield J.F."/>
        </authorList>
    </citation>
    <scope>NUCLEOTIDE SEQUENCE [LARGE SCALE GENOMIC DNA]</scope>
</reference>
<gene>
    <name evidence="4" type="ORF">UX39_C0002G0013</name>
</gene>
<evidence type="ECO:0000256" key="2">
    <source>
        <dbReference type="ARBA" id="ARBA00022975"/>
    </source>
</evidence>
<dbReference type="InterPro" id="IPR029057">
    <property type="entry name" value="PRTase-like"/>
</dbReference>
<keyword evidence="2" id="KW-0665">Pyrimidine biosynthesis</keyword>
<proteinExistence type="predicted"/>
<evidence type="ECO:0000313" key="4">
    <source>
        <dbReference type="EMBL" id="KKU27234.1"/>
    </source>
</evidence>
<name>A0A0G1P2V9_9BACT</name>
<feature type="domain" description="Phosphoribosyltransferase" evidence="3">
    <location>
        <begin position="94"/>
        <end position="198"/>
    </location>
</feature>
<organism evidence="4 5">
    <name type="scientific">Candidatus Magasanikbacteria bacterium GW2011_GWA2_46_17</name>
    <dbReference type="NCBI Taxonomy" id="1619042"/>
    <lineage>
        <taxon>Bacteria</taxon>
        <taxon>Candidatus Magasanikiibacteriota</taxon>
    </lineage>
</organism>
<dbReference type="InterPro" id="IPR000836">
    <property type="entry name" value="PRTase_dom"/>
</dbReference>
<dbReference type="AlphaFoldDB" id="A0A0G1P2V9"/>
<dbReference type="Gene3D" id="3.40.50.2020">
    <property type="match status" value="1"/>
</dbReference>
<dbReference type="EMBL" id="LCMA01000002">
    <property type="protein sequence ID" value="KKU27234.1"/>
    <property type="molecule type" value="Genomic_DNA"/>
</dbReference>
<dbReference type="PANTHER" id="PTHR19278:SF9">
    <property type="entry name" value="URIDINE 5'-MONOPHOSPHATE SYNTHASE"/>
    <property type="match status" value="1"/>
</dbReference>
<comment type="pathway">
    <text evidence="1">Pyrimidine metabolism; UMP biosynthesis via de novo pathway.</text>
</comment>
<dbReference type="GO" id="GO:0006222">
    <property type="term" value="P:UMP biosynthetic process"/>
    <property type="evidence" value="ECO:0007669"/>
    <property type="project" value="TreeGrafter"/>
</dbReference>
<dbReference type="CDD" id="cd06223">
    <property type="entry name" value="PRTases_typeI"/>
    <property type="match status" value="1"/>
</dbReference>
<dbReference type="Pfam" id="PF00156">
    <property type="entry name" value="Pribosyltran"/>
    <property type="match status" value="1"/>
</dbReference>
<sequence>MSSFSCVQDLLARRLWAVGAVKDKMHPDAVQRPSGERGFLLKLHEKDPDAPLSPVYFNLRTPGNPKPGPLVPAIVEIAGRALYAHCYQGGASVAEPNFRLIAGVPNAGDPFADAFAAVFNEDQVSNVPIIRMGKQTAPDGSRQVLGITNGGVSTGSSVFLVDDLITGADSKLEAVKVIQNAGGCVYDVAVLLDREQGGAQELRRRGINLHSVFKISELLAFYAVIGLMARGTYDEIMAYIKANSTG</sequence>
<evidence type="ECO:0000256" key="1">
    <source>
        <dbReference type="ARBA" id="ARBA00004725"/>
    </source>
</evidence>
<dbReference type="PANTHER" id="PTHR19278">
    <property type="entry name" value="OROTATE PHOSPHORIBOSYLTRANSFERASE"/>
    <property type="match status" value="1"/>
</dbReference>
<dbReference type="SUPFAM" id="SSF53271">
    <property type="entry name" value="PRTase-like"/>
    <property type="match status" value="1"/>
</dbReference>
<protein>
    <submittedName>
        <fullName evidence="4">Bifunctional UMP-synthetase</fullName>
    </submittedName>
</protein>
<evidence type="ECO:0000313" key="5">
    <source>
        <dbReference type="Proteomes" id="UP000034175"/>
    </source>
</evidence>
<dbReference type="GO" id="GO:0004588">
    <property type="term" value="F:orotate phosphoribosyltransferase activity"/>
    <property type="evidence" value="ECO:0007669"/>
    <property type="project" value="TreeGrafter"/>
</dbReference>